<name>A0AAD5WFG5_PARTN</name>
<reference evidence="1" key="1">
    <citation type="submission" date="2021-06" db="EMBL/GenBank/DDBJ databases">
        <title>Parelaphostrongylus tenuis whole genome reference sequence.</title>
        <authorList>
            <person name="Garwood T.J."/>
            <person name="Larsen P.A."/>
            <person name="Fountain-Jones N.M."/>
            <person name="Garbe J.R."/>
            <person name="Macchietto M.G."/>
            <person name="Kania S.A."/>
            <person name="Gerhold R.W."/>
            <person name="Richards J.E."/>
            <person name="Wolf T.M."/>
        </authorList>
    </citation>
    <scope>NUCLEOTIDE SEQUENCE</scope>
    <source>
        <strain evidence="1">MNPRO001-30</strain>
        <tissue evidence="1">Meninges</tissue>
    </source>
</reference>
<keyword evidence="2" id="KW-1185">Reference proteome</keyword>
<dbReference type="EMBL" id="JAHQIW010006142">
    <property type="protein sequence ID" value="KAJ1368299.1"/>
    <property type="molecule type" value="Genomic_DNA"/>
</dbReference>
<dbReference type="Proteomes" id="UP001196413">
    <property type="component" value="Unassembled WGS sequence"/>
</dbReference>
<sequence>MDGAACSSSQPAVSADDNRFGFTEWASRTSPYPKQTTTVGDSYAREKRMETMPRPLLLVKTVRPCIQLNRDIIQQQQQNEEDGCTTHSQDKDSVYKKMNFTMLNKAN</sequence>
<protein>
    <submittedName>
        <fullName evidence="1">Uncharacterized protein</fullName>
    </submittedName>
</protein>
<dbReference type="AlphaFoldDB" id="A0AAD5WFG5"/>
<accession>A0AAD5WFG5</accession>
<evidence type="ECO:0000313" key="2">
    <source>
        <dbReference type="Proteomes" id="UP001196413"/>
    </source>
</evidence>
<gene>
    <name evidence="1" type="ORF">KIN20_029404</name>
</gene>
<proteinExistence type="predicted"/>
<evidence type="ECO:0000313" key="1">
    <source>
        <dbReference type="EMBL" id="KAJ1368299.1"/>
    </source>
</evidence>
<organism evidence="1 2">
    <name type="scientific">Parelaphostrongylus tenuis</name>
    <name type="common">Meningeal worm</name>
    <dbReference type="NCBI Taxonomy" id="148309"/>
    <lineage>
        <taxon>Eukaryota</taxon>
        <taxon>Metazoa</taxon>
        <taxon>Ecdysozoa</taxon>
        <taxon>Nematoda</taxon>
        <taxon>Chromadorea</taxon>
        <taxon>Rhabditida</taxon>
        <taxon>Rhabditina</taxon>
        <taxon>Rhabditomorpha</taxon>
        <taxon>Strongyloidea</taxon>
        <taxon>Metastrongylidae</taxon>
        <taxon>Parelaphostrongylus</taxon>
    </lineage>
</organism>
<comment type="caution">
    <text evidence="1">The sequence shown here is derived from an EMBL/GenBank/DDBJ whole genome shotgun (WGS) entry which is preliminary data.</text>
</comment>